<dbReference type="Proteomes" id="UP001412067">
    <property type="component" value="Unassembled WGS sequence"/>
</dbReference>
<dbReference type="Pfam" id="PF13355">
    <property type="entry name" value="ARC6-like_IMS"/>
    <property type="match status" value="1"/>
</dbReference>
<gene>
    <name evidence="4" type="ORF">KSP40_PGU022435</name>
</gene>
<evidence type="ECO:0000259" key="2">
    <source>
        <dbReference type="Pfam" id="PF13355"/>
    </source>
</evidence>
<sequence>MREVLLRWFRHIQRSPLEASVKRCESLATRHVGEEKMVLDIGKAALEHTDVKPYFHDVLLSMALAEIEESLEELAPVCALELLSLPHTSENAERRRGAIAALRELLRQGLDVETSCRVQDWNCFLSQALNKLMAAEIVDLLSWENLAITRKNKKLLESQNQRVVIDFDCFYLAMAAHLALGFSSKQMDLISRGKTICECLIASEGVDLTLEEAFFSFLLGQGGEAVAFQKLQQLEINGSSSSQNTGVDIPKTELRDKQVIYQSLSHSRSSSPSNNKLCPRVTSETFSLPISCAKSPTILLPLLRHPSLRVLLPQPQLPRLRLFLLPKLRHPNLHPLFHLTVIHLPLLHLPLLLPSNNYCFFRRPKSTPPTNQPRALPFPDSTPDFHYRNRLLFRCPSTSRLNTTLDKLVTSEHFGVPPLPMSEPSKPAQLVSSSPPLLVPPPSSVVPDALSPPPPPPQPSPPSPPLLSPPSSPPSLPPPLPPSPPPPPSPPLQALTLPPPLPPPLQALTPPAPPAALMKPFHRPLIFLLAPPALADATTAATRYRTLFWREVKVPDGPVTHMEHELEGKLVLKDGWRFEILGKLELHRRYCGKDSLDHLHRMCDNRCVKDAEHRLQNIMAVFKQNYRHPAGRSEIENPLLIDNHSSLTMASAVAGAATHRMQMPLEIAESLVKRWQDIKAEALGRDHRIHALSEILSESMLSKWQDLARAAREKANFWRFVLLKLSVFRADIVIDELGGEVAEVEAVIEEAAELINESQPRKPSYYSTYKVRYMLKRQKDGSWRFCGSAVEGST</sequence>
<protein>
    <recommendedName>
        <fullName evidence="6">ARC6 IMS domain-containing protein</fullName>
    </recommendedName>
</protein>
<keyword evidence="5" id="KW-1185">Reference proteome</keyword>
<dbReference type="InterPro" id="IPR058032">
    <property type="entry name" value="CDP1-like_a_solenoid_1"/>
</dbReference>
<dbReference type="PRINTS" id="PR01217">
    <property type="entry name" value="PRICHEXTENSN"/>
</dbReference>
<dbReference type="InterPro" id="IPR025344">
    <property type="entry name" value="CDP1-like_IMS"/>
</dbReference>
<evidence type="ECO:0008006" key="6">
    <source>
        <dbReference type="Google" id="ProtNLM"/>
    </source>
</evidence>
<dbReference type="Pfam" id="PF25515">
    <property type="entry name" value="Arm_PDR"/>
    <property type="match status" value="1"/>
</dbReference>
<accession>A0ABR2MB51</accession>
<feature type="region of interest" description="Disordered" evidence="1">
    <location>
        <begin position="419"/>
        <end position="511"/>
    </location>
</feature>
<proteinExistence type="predicted"/>
<feature type="domain" description="Plastid division protein CDP1-like IMS" evidence="2">
    <location>
        <begin position="668"/>
        <end position="785"/>
    </location>
</feature>
<feature type="compositionally biased region" description="Low complexity" evidence="1">
    <location>
        <begin position="427"/>
        <end position="436"/>
    </location>
</feature>
<dbReference type="PANTHER" id="PTHR33925">
    <property type="entry name" value="PLASTID DIVISION PROTEIN CDP1, CHLOROPLASTIC-RELATED"/>
    <property type="match status" value="1"/>
</dbReference>
<dbReference type="InterPro" id="IPR044685">
    <property type="entry name" value="CPD1-like"/>
</dbReference>
<feature type="compositionally biased region" description="Pro residues" evidence="1">
    <location>
        <begin position="437"/>
        <end position="511"/>
    </location>
</feature>
<evidence type="ECO:0000313" key="4">
    <source>
        <dbReference type="EMBL" id="KAK8960830.1"/>
    </source>
</evidence>
<evidence type="ECO:0000259" key="3">
    <source>
        <dbReference type="Pfam" id="PF25515"/>
    </source>
</evidence>
<name>A0ABR2MB51_9ASPA</name>
<organism evidence="4 5">
    <name type="scientific">Platanthera guangdongensis</name>
    <dbReference type="NCBI Taxonomy" id="2320717"/>
    <lineage>
        <taxon>Eukaryota</taxon>
        <taxon>Viridiplantae</taxon>
        <taxon>Streptophyta</taxon>
        <taxon>Embryophyta</taxon>
        <taxon>Tracheophyta</taxon>
        <taxon>Spermatophyta</taxon>
        <taxon>Magnoliopsida</taxon>
        <taxon>Liliopsida</taxon>
        <taxon>Asparagales</taxon>
        <taxon>Orchidaceae</taxon>
        <taxon>Orchidoideae</taxon>
        <taxon>Orchideae</taxon>
        <taxon>Orchidinae</taxon>
        <taxon>Platanthera</taxon>
    </lineage>
</organism>
<reference evidence="4 5" key="1">
    <citation type="journal article" date="2022" name="Nat. Plants">
        <title>Genomes of leafy and leafless Platanthera orchids illuminate the evolution of mycoheterotrophy.</title>
        <authorList>
            <person name="Li M.H."/>
            <person name="Liu K.W."/>
            <person name="Li Z."/>
            <person name="Lu H.C."/>
            <person name="Ye Q.L."/>
            <person name="Zhang D."/>
            <person name="Wang J.Y."/>
            <person name="Li Y.F."/>
            <person name="Zhong Z.M."/>
            <person name="Liu X."/>
            <person name="Yu X."/>
            <person name="Liu D.K."/>
            <person name="Tu X.D."/>
            <person name="Liu B."/>
            <person name="Hao Y."/>
            <person name="Liao X.Y."/>
            <person name="Jiang Y.T."/>
            <person name="Sun W.H."/>
            <person name="Chen J."/>
            <person name="Chen Y.Q."/>
            <person name="Ai Y."/>
            <person name="Zhai J.W."/>
            <person name="Wu S.S."/>
            <person name="Zhou Z."/>
            <person name="Hsiao Y.Y."/>
            <person name="Wu W.L."/>
            <person name="Chen Y.Y."/>
            <person name="Lin Y.F."/>
            <person name="Hsu J.L."/>
            <person name="Li C.Y."/>
            <person name="Wang Z.W."/>
            <person name="Zhao X."/>
            <person name="Zhong W.Y."/>
            <person name="Ma X.K."/>
            <person name="Ma L."/>
            <person name="Huang J."/>
            <person name="Chen G.Z."/>
            <person name="Huang M.Z."/>
            <person name="Huang L."/>
            <person name="Peng D.H."/>
            <person name="Luo Y.B."/>
            <person name="Zou S.Q."/>
            <person name="Chen S.P."/>
            <person name="Lan S."/>
            <person name="Tsai W.C."/>
            <person name="Van de Peer Y."/>
            <person name="Liu Z.J."/>
        </authorList>
    </citation>
    <scope>NUCLEOTIDE SEQUENCE [LARGE SCALE GENOMIC DNA]</scope>
    <source>
        <strain evidence="4">Lor288</strain>
    </source>
</reference>
<dbReference type="PANTHER" id="PTHR33925:SF2">
    <property type="entry name" value="PLASTID DIVISION PROTEIN CDP1, CHLOROPLASTIC"/>
    <property type="match status" value="1"/>
</dbReference>
<evidence type="ECO:0000256" key="1">
    <source>
        <dbReference type="SAM" id="MobiDB-lite"/>
    </source>
</evidence>
<evidence type="ECO:0000313" key="5">
    <source>
        <dbReference type="Proteomes" id="UP001412067"/>
    </source>
</evidence>
<dbReference type="EMBL" id="JBBWWR010000010">
    <property type="protein sequence ID" value="KAK8960830.1"/>
    <property type="molecule type" value="Genomic_DNA"/>
</dbReference>
<comment type="caution">
    <text evidence="4">The sequence shown here is derived from an EMBL/GenBank/DDBJ whole genome shotgun (WGS) entry which is preliminary data.</text>
</comment>
<feature type="domain" description="Plastid division protein CDP1-like 1st alpha solenoid" evidence="3">
    <location>
        <begin position="65"/>
        <end position="121"/>
    </location>
</feature>